<evidence type="ECO:0000313" key="2">
    <source>
        <dbReference type="Proteomes" id="UP000183200"/>
    </source>
</evidence>
<evidence type="ECO:0000313" key="1">
    <source>
        <dbReference type="EMBL" id="SDO57126.1"/>
    </source>
</evidence>
<dbReference type="AlphaFoldDB" id="A0A1H0KMU3"/>
<name>A0A1H0KMU3_9SPHI</name>
<accession>A0A1H0KMU3</accession>
<dbReference type="RefSeq" id="WP_074612782.1">
    <property type="nucleotide sequence ID" value="NZ_FNGY01000016.1"/>
</dbReference>
<protein>
    <submittedName>
        <fullName evidence="1">Uncharacterized protein</fullName>
    </submittedName>
</protein>
<organism evidence="1 2">
    <name type="scientific">Pedobacter steynii</name>
    <dbReference type="NCBI Taxonomy" id="430522"/>
    <lineage>
        <taxon>Bacteria</taxon>
        <taxon>Pseudomonadati</taxon>
        <taxon>Bacteroidota</taxon>
        <taxon>Sphingobacteriia</taxon>
        <taxon>Sphingobacteriales</taxon>
        <taxon>Sphingobacteriaceae</taxon>
        <taxon>Pedobacter</taxon>
    </lineage>
</organism>
<dbReference type="OrthoDB" id="9994641at2"/>
<reference evidence="2" key="1">
    <citation type="submission" date="2016-10" db="EMBL/GenBank/DDBJ databases">
        <authorList>
            <person name="Varghese N."/>
            <person name="Submissions S."/>
        </authorList>
    </citation>
    <scope>NUCLEOTIDE SEQUENCE [LARGE SCALE GENOMIC DNA]</scope>
    <source>
        <strain evidence="2">DSM 19110</strain>
    </source>
</reference>
<dbReference type="EMBL" id="FNGY01000016">
    <property type="protein sequence ID" value="SDO57126.1"/>
    <property type="molecule type" value="Genomic_DNA"/>
</dbReference>
<proteinExistence type="predicted"/>
<dbReference type="Proteomes" id="UP000183200">
    <property type="component" value="Unassembled WGS sequence"/>
</dbReference>
<sequence length="330" mass="38045">MKGYVYAGVLQPSLDADKFMTSLFKKGDDYYVQVEEGEKITGFRPIEITRPILSPPGEAVVVTENEDYLYSFLTGASELKFGTRREMELQLLPLLSIEDLSVHSRLMISSFLNLYQKRIELICDSNENLREKGLDYKISPDLPFMDTTDYVTHSHAVLKKILEKYQRFKERNNSIRLEDIAFLNKDRAFFNNYNLKIELLANKHCLQVPEHKQMMSELIMVFVQKDRELLKTFLFGHTEAYKFLLSSEYIILQQSEIESFLSQKVSVRGISPDTSVLEVGINVDKLLYETAIEPLDKVLDGASDEAEDVLRESESSSLDQSVEAIIRFFK</sequence>
<gene>
    <name evidence="1" type="ORF">SAMN05421820_116100</name>
</gene>
<keyword evidence="2" id="KW-1185">Reference proteome</keyword>